<dbReference type="InterPro" id="IPR036056">
    <property type="entry name" value="Fibrinogen-like_C"/>
</dbReference>
<dbReference type="OrthoDB" id="6272435at2759"/>
<evidence type="ECO:0000313" key="4">
    <source>
        <dbReference type="Proteomes" id="UP000678393"/>
    </source>
</evidence>
<organism evidence="3 4">
    <name type="scientific">Candidula unifasciata</name>
    <dbReference type="NCBI Taxonomy" id="100452"/>
    <lineage>
        <taxon>Eukaryota</taxon>
        <taxon>Metazoa</taxon>
        <taxon>Spiralia</taxon>
        <taxon>Lophotrochozoa</taxon>
        <taxon>Mollusca</taxon>
        <taxon>Gastropoda</taxon>
        <taxon>Heterobranchia</taxon>
        <taxon>Euthyneura</taxon>
        <taxon>Panpulmonata</taxon>
        <taxon>Eupulmonata</taxon>
        <taxon>Stylommatophora</taxon>
        <taxon>Helicina</taxon>
        <taxon>Helicoidea</taxon>
        <taxon>Geomitridae</taxon>
        <taxon>Candidula</taxon>
    </lineage>
</organism>
<evidence type="ECO:0000313" key="3">
    <source>
        <dbReference type="EMBL" id="CAG5116210.1"/>
    </source>
</evidence>
<evidence type="ECO:0000256" key="1">
    <source>
        <dbReference type="ARBA" id="ARBA00023157"/>
    </source>
</evidence>
<gene>
    <name evidence="3" type="ORF">CUNI_LOCUS1768</name>
</gene>
<dbReference type="Gene3D" id="3.90.215.10">
    <property type="entry name" value="Gamma Fibrinogen, chain A, domain 1"/>
    <property type="match status" value="1"/>
</dbReference>
<dbReference type="InterPro" id="IPR050373">
    <property type="entry name" value="Fibrinogen_C-term_domain"/>
</dbReference>
<accession>A0A8S3YM76</accession>
<reference evidence="3" key="1">
    <citation type="submission" date="2021-04" db="EMBL/GenBank/DDBJ databases">
        <authorList>
            <consortium name="Molecular Ecology Group"/>
        </authorList>
    </citation>
    <scope>NUCLEOTIDE SEQUENCE</scope>
</reference>
<dbReference type="AlphaFoldDB" id="A0A8S3YM76"/>
<dbReference type="InterPro" id="IPR020837">
    <property type="entry name" value="Fibrinogen_CS"/>
</dbReference>
<evidence type="ECO:0000259" key="2">
    <source>
        <dbReference type="PROSITE" id="PS51406"/>
    </source>
</evidence>
<dbReference type="InterPro" id="IPR002181">
    <property type="entry name" value="Fibrinogen_a/b/g_C_dom"/>
</dbReference>
<comment type="caution">
    <text evidence="3">The sequence shown here is derived from an EMBL/GenBank/DDBJ whole genome shotgun (WGS) entry which is preliminary data.</text>
</comment>
<dbReference type="InterPro" id="IPR014716">
    <property type="entry name" value="Fibrinogen_a/b/g_C_1"/>
</dbReference>
<dbReference type="SUPFAM" id="SSF56496">
    <property type="entry name" value="Fibrinogen C-terminal domain-like"/>
    <property type="match status" value="1"/>
</dbReference>
<dbReference type="SMART" id="SM00186">
    <property type="entry name" value="FBG"/>
    <property type="match status" value="1"/>
</dbReference>
<keyword evidence="4" id="KW-1185">Reference proteome</keyword>
<protein>
    <recommendedName>
        <fullName evidence="2">Fibrinogen C-terminal domain-containing protein</fullName>
    </recommendedName>
</protein>
<dbReference type="GO" id="GO:0005615">
    <property type="term" value="C:extracellular space"/>
    <property type="evidence" value="ECO:0007669"/>
    <property type="project" value="TreeGrafter"/>
</dbReference>
<dbReference type="EMBL" id="CAJHNH020000224">
    <property type="protein sequence ID" value="CAG5116210.1"/>
    <property type="molecule type" value="Genomic_DNA"/>
</dbReference>
<dbReference type="Pfam" id="PF00147">
    <property type="entry name" value="Fibrinogen_C"/>
    <property type="match status" value="1"/>
</dbReference>
<name>A0A8S3YM76_9EUPU</name>
<dbReference type="CDD" id="cd00087">
    <property type="entry name" value="FReD"/>
    <property type="match status" value="1"/>
</dbReference>
<dbReference type="PROSITE" id="PS51406">
    <property type="entry name" value="FIBRINOGEN_C_2"/>
    <property type="match status" value="1"/>
</dbReference>
<dbReference type="PROSITE" id="PS00514">
    <property type="entry name" value="FIBRINOGEN_C_1"/>
    <property type="match status" value="1"/>
</dbReference>
<dbReference type="PANTHER" id="PTHR19143">
    <property type="entry name" value="FIBRINOGEN/TENASCIN/ANGIOPOEITIN"/>
    <property type="match status" value="1"/>
</dbReference>
<sequence>MDLGDASFRQIQTSWQQEILLWGSVRTLCDTATDGGGWVTIQRRTNSDINFFRNWIEYKKGFGNLYTGFWIGNDNIHKLTLQGFNELRVELMFNGKPYFALYSSFSVASEEMKYQLSVSGYSGTAGDSLQFHNKMFFTTFDRDNDKTTVVCTHRWWGAWWYKNCYDANLNGMWGRHDGTGLSWETLSGDSGVEFSEMKLRRVEMTGSSSQR</sequence>
<proteinExistence type="predicted"/>
<keyword evidence="1" id="KW-1015">Disulfide bond</keyword>
<feature type="domain" description="Fibrinogen C-terminal" evidence="2">
    <location>
        <begin position="1"/>
        <end position="203"/>
    </location>
</feature>
<dbReference type="PANTHER" id="PTHR19143:SF458">
    <property type="entry name" value="FIBRINOGEN C-TERMINAL DOMAIN-CONTAINING PROTEIN-RELATED"/>
    <property type="match status" value="1"/>
</dbReference>
<dbReference type="Proteomes" id="UP000678393">
    <property type="component" value="Unassembled WGS sequence"/>
</dbReference>